<sequence>MEGCRSSTFHIAIRLTMGKPMQKQLAWSAEMDLALLREVLRVEPYDGEYGTLTLRWKTVAANISACFDVELPHRSARDHYEAMLETFKATDKAQRLWGTGSEEEDSEQVQLLQDLVDRREAKDEEKKTKKEKDQKRRESMESTGSQLCLEAEQRVAKRQRTTGKVKKEEESDTALLELLEFEKQKHSDDHFYRMERLEFEKEEQKIRLAQMSESAKRNDQLERLLIDMGKLIQVVVEKSK</sequence>
<evidence type="ECO:0000313" key="2">
    <source>
        <dbReference type="EMBL" id="RHY22922.1"/>
    </source>
</evidence>
<evidence type="ECO:0000313" key="3">
    <source>
        <dbReference type="Proteomes" id="UP000285060"/>
    </source>
</evidence>
<gene>
    <name evidence="2" type="ORF">DYB32_009357</name>
</gene>
<dbReference type="VEuPathDB" id="FungiDB:H310_14780"/>
<proteinExistence type="predicted"/>
<dbReference type="PANTHER" id="PTHR37558">
    <property type="entry name" value="HTH CENPB-TYPE DOMAIN-CONTAINING PROTEIN"/>
    <property type="match status" value="1"/>
</dbReference>
<comment type="caution">
    <text evidence="2">The sequence shown here is derived from an EMBL/GenBank/DDBJ whole genome shotgun (WGS) entry which is preliminary data.</text>
</comment>
<protein>
    <submittedName>
        <fullName evidence="2">Uncharacterized protein</fullName>
    </submittedName>
</protein>
<dbReference type="PANTHER" id="PTHR37558:SF1">
    <property type="entry name" value="HTH CENPB-TYPE DOMAIN-CONTAINING PROTEIN"/>
    <property type="match status" value="1"/>
</dbReference>
<dbReference type="Proteomes" id="UP000285060">
    <property type="component" value="Unassembled WGS sequence"/>
</dbReference>
<name>A0A3R6VFB0_9STRA</name>
<accession>A0A3R6VFB0</accession>
<keyword evidence="3" id="KW-1185">Reference proteome</keyword>
<feature type="compositionally biased region" description="Basic and acidic residues" evidence="1">
    <location>
        <begin position="115"/>
        <end position="140"/>
    </location>
</feature>
<dbReference type="AlphaFoldDB" id="A0A3R6VFB0"/>
<organism evidence="2 3">
    <name type="scientific">Aphanomyces invadans</name>
    <dbReference type="NCBI Taxonomy" id="157072"/>
    <lineage>
        <taxon>Eukaryota</taxon>
        <taxon>Sar</taxon>
        <taxon>Stramenopiles</taxon>
        <taxon>Oomycota</taxon>
        <taxon>Saprolegniomycetes</taxon>
        <taxon>Saprolegniales</taxon>
        <taxon>Verrucalvaceae</taxon>
        <taxon>Aphanomyces</taxon>
    </lineage>
</organism>
<evidence type="ECO:0000256" key="1">
    <source>
        <dbReference type="SAM" id="MobiDB-lite"/>
    </source>
</evidence>
<dbReference type="EMBL" id="QUSY01001966">
    <property type="protein sequence ID" value="RHY22922.1"/>
    <property type="molecule type" value="Genomic_DNA"/>
</dbReference>
<reference evidence="2 3" key="1">
    <citation type="submission" date="2018-08" db="EMBL/GenBank/DDBJ databases">
        <title>Aphanomyces genome sequencing and annotation.</title>
        <authorList>
            <person name="Minardi D."/>
            <person name="Oidtmann B."/>
            <person name="Van Der Giezen M."/>
            <person name="Studholme D.J."/>
        </authorList>
    </citation>
    <scope>NUCLEOTIDE SEQUENCE [LARGE SCALE GENOMIC DNA]</scope>
    <source>
        <strain evidence="2 3">NJM0002</strain>
    </source>
</reference>
<feature type="region of interest" description="Disordered" evidence="1">
    <location>
        <begin position="115"/>
        <end position="148"/>
    </location>
</feature>